<evidence type="ECO:0000313" key="3">
    <source>
        <dbReference type="Proteomes" id="UP000095767"/>
    </source>
</evidence>
<gene>
    <name evidence="2" type="ORF">BAE44_0006855</name>
</gene>
<dbReference type="OrthoDB" id="585971at2759"/>
<name>A0A1E5W4C0_9POAL</name>
<dbReference type="Proteomes" id="UP000095767">
    <property type="component" value="Unassembled WGS sequence"/>
</dbReference>
<evidence type="ECO:0000256" key="1">
    <source>
        <dbReference type="SAM" id="MobiDB-lite"/>
    </source>
</evidence>
<protein>
    <submittedName>
        <fullName evidence="2">Uncharacterized protein</fullName>
    </submittedName>
</protein>
<organism evidence="2 3">
    <name type="scientific">Dichanthelium oligosanthes</name>
    <dbReference type="NCBI Taxonomy" id="888268"/>
    <lineage>
        <taxon>Eukaryota</taxon>
        <taxon>Viridiplantae</taxon>
        <taxon>Streptophyta</taxon>
        <taxon>Embryophyta</taxon>
        <taxon>Tracheophyta</taxon>
        <taxon>Spermatophyta</taxon>
        <taxon>Magnoliopsida</taxon>
        <taxon>Liliopsida</taxon>
        <taxon>Poales</taxon>
        <taxon>Poaceae</taxon>
        <taxon>PACMAD clade</taxon>
        <taxon>Panicoideae</taxon>
        <taxon>Panicodae</taxon>
        <taxon>Paniceae</taxon>
        <taxon>Dichantheliinae</taxon>
        <taxon>Dichanthelium</taxon>
    </lineage>
</organism>
<feature type="compositionally biased region" description="Low complexity" evidence="1">
    <location>
        <begin position="125"/>
        <end position="143"/>
    </location>
</feature>
<comment type="caution">
    <text evidence="2">The sequence shown here is derived from an EMBL/GenBank/DDBJ whole genome shotgun (WGS) entry which is preliminary data.</text>
</comment>
<feature type="region of interest" description="Disordered" evidence="1">
    <location>
        <begin position="1"/>
        <end position="37"/>
    </location>
</feature>
<dbReference type="AlphaFoldDB" id="A0A1E5W4C0"/>
<proteinExistence type="predicted"/>
<reference evidence="2 3" key="1">
    <citation type="submission" date="2016-09" db="EMBL/GenBank/DDBJ databases">
        <title>The draft genome of Dichanthelium oligosanthes: A C3 panicoid grass species.</title>
        <authorList>
            <person name="Studer A.J."/>
            <person name="Schnable J.C."/>
            <person name="Brutnell T.P."/>
        </authorList>
    </citation>
    <scope>NUCLEOTIDE SEQUENCE [LARGE SCALE GENOMIC DNA]</scope>
    <source>
        <strain evidence="3">cv. Kellogg 1175</strain>
        <tissue evidence="2">Leaf</tissue>
    </source>
</reference>
<keyword evidence="3" id="KW-1185">Reference proteome</keyword>
<feature type="region of interest" description="Disordered" evidence="1">
    <location>
        <begin position="123"/>
        <end position="143"/>
    </location>
</feature>
<accession>A0A1E5W4C0</accession>
<sequence>MTPRPEATARPRRPPTPAPAGPSAPRSGSPPTTPPRCPVCTSTGPMCCRDTYAFPIDFFVYSAFSSPPSLHRLPACFVGGVSTPDEDISSRTSAGSSEACLRTTWASCATAVTASSGGGFHHQLRPGGRALPAAPPWLGEEEH</sequence>
<dbReference type="EMBL" id="LWDX02021986">
    <property type="protein sequence ID" value="OEL32128.1"/>
    <property type="molecule type" value="Genomic_DNA"/>
</dbReference>
<evidence type="ECO:0000313" key="2">
    <source>
        <dbReference type="EMBL" id="OEL32128.1"/>
    </source>
</evidence>